<proteinExistence type="predicted"/>
<evidence type="ECO:0008006" key="4">
    <source>
        <dbReference type="Google" id="ProtNLM"/>
    </source>
</evidence>
<organism evidence="2 3">
    <name type="scientific">Nitratidesulfovibrio liaohensis</name>
    <dbReference type="NCBI Taxonomy" id="2604158"/>
    <lineage>
        <taxon>Bacteria</taxon>
        <taxon>Pseudomonadati</taxon>
        <taxon>Thermodesulfobacteriota</taxon>
        <taxon>Desulfovibrionia</taxon>
        <taxon>Desulfovibrionales</taxon>
        <taxon>Desulfovibrionaceae</taxon>
        <taxon>Nitratidesulfovibrio</taxon>
    </lineage>
</organism>
<accession>A0ABY9R340</accession>
<keyword evidence="3" id="KW-1185">Reference proteome</keyword>
<evidence type="ECO:0000256" key="1">
    <source>
        <dbReference type="SAM" id="Phobius"/>
    </source>
</evidence>
<protein>
    <recommendedName>
        <fullName evidence="4">PEP-CTERM protein-sorting domain-containing protein</fullName>
    </recommendedName>
</protein>
<keyword evidence="1" id="KW-0812">Transmembrane</keyword>
<gene>
    <name evidence="2" type="ORF">KPS_000239</name>
</gene>
<dbReference type="Proteomes" id="UP001180616">
    <property type="component" value="Chromosome"/>
</dbReference>
<keyword evidence="1" id="KW-0472">Membrane</keyword>
<dbReference type="EMBL" id="CP133659">
    <property type="protein sequence ID" value="WMW65731.1"/>
    <property type="molecule type" value="Genomic_DNA"/>
</dbReference>
<reference evidence="2" key="1">
    <citation type="submission" date="2023-09" db="EMBL/GenBank/DDBJ databases">
        <authorList>
            <consortium name="CW5 consortium"/>
            <person name="Lu C.-W."/>
        </authorList>
    </citation>
    <scope>NUCLEOTIDE SEQUENCE</scope>
    <source>
        <strain evidence="2">KPS</strain>
    </source>
</reference>
<evidence type="ECO:0000313" key="3">
    <source>
        <dbReference type="Proteomes" id="UP001180616"/>
    </source>
</evidence>
<feature type="transmembrane region" description="Helical" evidence="1">
    <location>
        <begin position="7"/>
        <end position="28"/>
    </location>
</feature>
<dbReference type="RefSeq" id="WP_309541686.1">
    <property type="nucleotide sequence ID" value="NZ_CP133659.1"/>
</dbReference>
<evidence type="ECO:0000313" key="2">
    <source>
        <dbReference type="EMBL" id="WMW65731.1"/>
    </source>
</evidence>
<keyword evidence="1" id="KW-1133">Transmembrane helix</keyword>
<sequence>MTQFSDPWLWGPLAACAVLAVAGFAMAWRQRRARCAGAGRAPRDHR</sequence>
<name>A0ABY9R340_9BACT</name>